<keyword evidence="2" id="KW-1185">Reference proteome</keyword>
<reference evidence="1" key="1">
    <citation type="submission" date="2022-08" db="UniProtKB">
        <authorList>
            <consortium name="EnsemblMetazoa"/>
        </authorList>
    </citation>
    <scope>IDENTIFICATION</scope>
    <source>
        <strain evidence="1">05x7-T-G4-1.051#20</strain>
    </source>
</reference>
<dbReference type="Proteomes" id="UP000005408">
    <property type="component" value="Unassembled WGS sequence"/>
</dbReference>
<proteinExistence type="predicted"/>
<evidence type="ECO:0000313" key="1">
    <source>
        <dbReference type="EnsemblMetazoa" id="G12469.1:cds"/>
    </source>
</evidence>
<protein>
    <submittedName>
        <fullName evidence="1">Uncharacterized protein</fullName>
    </submittedName>
</protein>
<name>A0A8W8I3Y4_MAGGI</name>
<dbReference type="AlphaFoldDB" id="A0A8W8I3Y4"/>
<evidence type="ECO:0000313" key="2">
    <source>
        <dbReference type="Proteomes" id="UP000005408"/>
    </source>
</evidence>
<accession>A0A8W8I3Y4</accession>
<sequence length="312" mass="35622">MKMTIHSLNARIKEEYELVTLFVRKVGDLNRRTGEFTFCQRFRESTDLNSHGVGSGDDGRYEIKTSLSDSIIEIGSTTHTLKTVKSKNNFAFSLQRDCHENNNTPCKQKGFTVCPSPLTSLIKEIPSAEKDENPTTVDVIKKVTEDEDRSARLKQIKDFFTDPVDREIFPLSETKKPPSRPIITREIPSIEESVTKMLEQFRTAMRNEENVLETHWYGESAPPLGQVHTQSQRKINYQKNNGEIRPANQARNGYLIANDEEVRESESCSSVHEKVAIAHRTPWYVKLCCCGTITIPKKVKLENRQKSSDFVP</sequence>
<dbReference type="EnsemblMetazoa" id="G12469.1">
    <property type="protein sequence ID" value="G12469.1:cds"/>
    <property type="gene ID" value="G12469"/>
</dbReference>
<organism evidence="1 2">
    <name type="scientific">Magallana gigas</name>
    <name type="common">Pacific oyster</name>
    <name type="synonym">Crassostrea gigas</name>
    <dbReference type="NCBI Taxonomy" id="29159"/>
    <lineage>
        <taxon>Eukaryota</taxon>
        <taxon>Metazoa</taxon>
        <taxon>Spiralia</taxon>
        <taxon>Lophotrochozoa</taxon>
        <taxon>Mollusca</taxon>
        <taxon>Bivalvia</taxon>
        <taxon>Autobranchia</taxon>
        <taxon>Pteriomorphia</taxon>
        <taxon>Ostreida</taxon>
        <taxon>Ostreoidea</taxon>
        <taxon>Ostreidae</taxon>
        <taxon>Magallana</taxon>
    </lineage>
</organism>